<evidence type="ECO:0000259" key="2">
    <source>
        <dbReference type="PROSITE" id="PS51767"/>
    </source>
</evidence>
<dbReference type="InterPro" id="IPR001461">
    <property type="entry name" value="Aspartic_peptidase_A1"/>
</dbReference>
<comment type="caution">
    <text evidence="3">The sequence shown here is derived from an EMBL/GenBank/DDBJ whole genome shotgun (WGS) entry which is preliminary data.</text>
</comment>
<dbReference type="InterPro" id="IPR021109">
    <property type="entry name" value="Peptidase_aspartic_dom_sf"/>
</dbReference>
<dbReference type="PANTHER" id="PTHR47966:SF51">
    <property type="entry name" value="BETA-SITE APP-CLEAVING ENZYME, ISOFORM A-RELATED"/>
    <property type="match status" value="1"/>
</dbReference>
<dbReference type="Gene3D" id="2.60.40.1960">
    <property type="match status" value="1"/>
</dbReference>
<dbReference type="AlphaFoldDB" id="A0AAV4CTB3"/>
<dbReference type="InterPro" id="IPR033121">
    <property type="entry name" value="PEPTIDASE_A1"/>
</dbReference>
<dbReference type="PROSITE" id="PS51767">
    <property type="entry name" value="PEPTIDASE_A1"/>
    <property type="match status" value="1"/>
</dbReference>
<feature type="domain" description="Peptidase A1" evidence="2">
    <location>
        <begin position="1"/>
        <end position="159"/>
    </location>
</feature>
<dbReference type="Gene3D" id="2.40.70.10">
    <property type="entry name" value="Acid Proteases"/>
    <property type="match status" value="1"/>
</dbReference>
<evidence type="ECO:0000313" key="3">
    <source>
        <dbReference type="EMBL" id="GFO35137.1"/>
    </source>
</evidence>
<name>A0AAV4CTB3_9GAST</name>
<reference evidence="3 4" key="1">
    <citation type="journal article" date="2021" name="Elife">
        <title>Chloroplast acquisition without the gene transfer in kleptoplastic sea slugs, Plakobranchus ocellatus.</title>
        <authorList>
            <person name="Maeda T."/>
            <person name="Takahashi S."/>
            <person name="Yoshida T."/>
            <person name="Shimamura S."/>
            <person name="Takaki Y."/>
            <person name="Nagai Y."/>
            <person name="Toyoda A."/>
            <person name="Suzuki Y."/>
            <person name="Arimoto A."/>
            <person name="Ishii H."/>
            <person name="Satoh N."/>
            <person name="Nishiyama T."/>
            <person name="Hasebe M."/>
            <person name="Maruyama T."/>
            <person name="Minagawa J."/>
            <person name="Obokata J."/>
            <person name="Shigenobu S."/>
        </authorList>
    </citation>
    <scope>NUCLEOTIDE SEQUENCE [LARGE SCALE GENOMIC DNA]</scope>
</reference>
<dbReference type="GO" id="GO:0006508">
    <property type="term" value="P:proteolysis"/>
    <property type="evidence" value="ECO:0007669"/>
    <property type="project" value="InterPro"/>
</dbReference>
<sequence>MHTFVFSLYLKDNPRKYNNASSSTYRSNGEEFTADYNSGQVRGYLSQDSVTVGRFTVKNQVFGEAILEPDRFADHLINDGVIGLGLSNIAKNEHPSVFDNMVSQELLPAPVFSFYLNRDNTDDRDSVLILGGTNAEYYTGEFTFADLIVPNSWNFWLDG</sequence>
<keyword evidence="4" id="KW-1185">Reference proteome</keyword>
<feature type="non-terminal residue" evidence="3">
    <location>
        <position position="159"/>
    </location>
</feature>
<dbReference type="SUPFAM" id="SSF50630">
    <property type="entry name" value="Acid proteases"/>
    <property type="match status" value="1"/>
</dbReference>
<evidence type="ECO:0000256" key="1">
    <source>
        <dbReference type="ARBA" id="ARBA00007447"/>
    </source>
</evidence>
<comment type="similarity">
    <text evidence="1">Belongs to the peptidase A1 family.</text>
</comment>
<dbReference type="PANTHER" id="PTHR47966">
    <property type="entry name" value="BETA-SITE APP-CLEAVING ENZYME, ISOFORM A-RELATED"/>
    <property type="match status" value="1"/>
</dbReference>
<dbReference type="Pfam" id="PF00026">
    <property type="entry name" value="Asp"/>
    <property type="match status" value="1"/>
</dbReference>
<protein>
    <submittedName>
        <fullName evidence="3">Cathepsin d</fullName>
    </submittedName>
</protein>
<dbReference type="EMBL" id="BLXT01006960">
    <property type="protein sequence ID" value="GFO35137.1"/>
    <property type="molecule type" value="Genomic_DNA"/>
</dbReference>
<dbReference type="Proteomes" id="UP000735302">
    <property type="component" value="Unassembled WGS sequence"/>
</dbReference>
<evidence type="ECO:0000313" key="4">
    <source>
        <dbReference type="Proteomes" id="UP000735302"/>
    </source>
</evidence>
<organism evidence="3 4">
    <name type="scientific">Plakobranchus ocellatus</name>
    <dbReference type="NCBI Taxonomy" id="259542"/>
    <lineage>
        <taxon>Eukaryota</taxon>
        <taxon>Metazoa</taxon>
        <taxon>Spiralia</taxon>
        <taxon>Lophotrochozoa</taxon>
        <taxon>Mollusca</taxon>
        <taxon>Gastropoda</taxon>
        <taxon>Heterobranchia</taxon>
        <taxon>Euthyneura</taxon>
        <taxon>Panpulmonata</taxon>
        <taxon>Sacoglossa</taxon>
        <taxon>Placobranchoidea</taxon>
        <taxon>Plakobranchidae</taxon>
        <taxon>Plakobranchus</taxon>
    </lineage>
</organism>
<accession>A0AAV4CTB3</accession>
<gene>
    <name evidence="3" type="ORF">PoB_006164200</name>
</gene>
<dbReference type="GO" id="GO:0004190">
    <property type="term" value="F:aspartic-type endopeptidase activity"/>
    <property type="evidence" value="ECO:0007669"/>
    <property type="project" value="InterPro"/>
</dbReference>
<proteinExistence type="inferred from homology"/>